<organism evidence="6 7">
    <name type="scientific">Caballeronia glathei</name>
    <dbReference type="NCBI Taxonomy" id="60547"/>
    <lineage>
        <taxon>Bacteria</taxon>
        <taxon>Pseudomonadati</taxon>
        <taxon>Pseudomonadota</taxon>
        <taxon>Betaproteobacteria</taxon>
        <taxon>Burkholderiales</taxon>
        <taxon>Burkholderiaceae</taxon>
        <taxon>Caballeronia</taxon>
    </lineage>
</organism>
<name>A0A069PE14_9BURK</name>
<keyword evidence="7" id="KW-1185">Reference proteome</keyword>
<keyword evidence="6" id="KW-0969">Cilium</keyword>
<dbReference type="EMBL" id="JFHC01000112">
    <property type="protein sequence ID" value="KDR38044.1"/>
    <property type="molecule type" value="Genomic_DNA"/>
</dbReference>
<dbReference type="SMART" id="SM00858">
    <property type="entry name" value="SAF"/>
    <property type="match status" value="1"/>
</dbReference>
<feature type="region of interest" description="Disordered" evidence="4">
    <location>
        <begin position="92"/>
        <end position="129"/>
    </location>
</feature>
<sequence>MSRSASHPPGAAASAAGTARRDEEDARRTACVPSAALVRSMIRCAGGMALTLGVAGFVHAQNADGPIVIPGNAETNPAAAAAMASRIGMPGGASASSTAGSSAAGVSGVSRASGLHTPPPRGYQAATHAADAAMRSAALALDSRAEAADDSMSDAGGMIVIPGTGEPKAAAAAAPARSADTGGMITIPGPGEPKAGPAPATANRAETGTRIAAQPAAIPNPSPTGKSADAPANTPVSRAPAASASHDVIPVVVAPDKPAPSPRGAAVRPIAAASPVPVAGVMPVSMRMPAPGAARREPIIAAAAAPAGATQDGESVRAAALAFVQQQTAGLPGKVDVTITPVFPRGLAPCASLDPFMPTGARLWGRTTVGVRCAGERPWTLYLQVRISVNATYYLAARAIAPGEVLTNADLVARDGDLTAMPQAVVTDASQAVGAVALSRVPAGLPLRTDMLRGATSVSIGQSVRVVADGSGFSISAEGSAMNNAAPGQQVRVKTAGGQIITGVVKDAQTVEIRL</sequence>
<comment type="subcellular location">
    <subcellularLocation>
        <location evidence="1">Periplasm</location>
    </subcellularLocation>
</comment>
<protein>
    <submittedName>
        <fullName evidence="6">Flagellar basal body P-ring biosynthesis protein FlgA</fullName>
    </submittedName>
</protein>
<evidence type="ECO:0000256" key="3">
    <source>
        <dbReference type="ARBA" id="ARBA00022764"/>
    </source>
</evidence>
<dbReference type="GO" id="GO:0042597">
    <property type="term" value="C:periplasmic space"/>
    <property type="evidence" value="ECO:0007669"/>
    <property type="project" value="UniProtKB-SubCell"/>
</dbReference>
<evidence type="ECO:0000313" key="7">
    <source>
        <dbReference type="Proteomes" id="UP000027466"/>
    </source>
</evidence>
<dbReference type="NCBIfam" id="TIGR03170">
    <property type="entry name" value="flgA_cterm"/>
    <property type="match status" value="1"/>
</dbReference>
<comment type="caution">
    <text evidence="6">The sequence shown here is derived from an EMBL/GenBank/DDBJ whole genome shotgun (WGS) entry which is preliminary data.</text>
</comment>
<dbReference type="GO" id="GO:0044780">
    <property type="term" value="P:bacterial-type flagellum assembly"/>
    <property type="evidence" value="ECO:0007669"/>
    <property type="project" value="InterPro"/>
</dbReference>
<feature type="compositionally biased region" description="Low complexity" evidence="4">
    <location>
        <begin position="1"/>
        <end position="18"/>
    </location>
</feature>
<keyword evidence="6" id="KW-0282">Flagellum</keyword>
<feature type="domain" description="SAF" evidence="5">
    <location>
        <begin position="391"/>
        <end position="453"/>
    </location>
</feature>
<dbReference type="InterPro" id="IPR039246">
    <property type="entry name" value="Flagellar_FlgA"/>
</dbReference>
<dbReference type="InterPro" id="IPR017585">
    <property type="entry name" value="SAF_FlgA"/>
</dbReference>
<keyword evidence="3" id="KW-0574">Periplasm</keyword>
<dbReference type="PANTHER" id="PTHR36307">
    <property type="entry name" value="FLAGELLA BASAL BODY P-RING FORMATION PROTEIN FLGA"/>
    <property type="match status" value="1"/>
</dbReference>
<evidence type="ECO:0000313" key="6">
    <source>
        <dbReference type="EMBL" id="KDR38044.1"/>
    </source>
</evidence>
<dbReference type="Gene3D" id="2.30.30.760">
    <property type="match status" value="1"/>
</dbReference>
<accession>A0A069PE14</accession>
<feature type="compositionally biased region" description="Basic and acidic residues" evidence="4">
    <location>
        <begin position="19"/>
        <end position="28"/>
    </location>
</feature>
<feature type="region of interest" description="Disordered" evidence="4">
    <location>
        <begin position="215"/>
        <end position="244"/>
    </location>
</feature>
<dbReference type="Proteomes" id="UP000027466">
    <property type="component" value="Unassembled WGS sequence"/>
</dbReference>
<evidence type="ECO:0000256" key="1">
    <source>
        <dbReference type="ARBA" id="ARBA00004418"/>
    </source>
</evidence>
<evidence type="ECO:0000259" key="5">
    <source>
        <dbReference type="SMART" id="SM00858"/>
    </source>
</evidence>
<gene>
    <name evidence="6" type="ORF">BG61_04330</name>
</gene>
<dbReference type="RefSeq" id="WP_051673022.1">
    <property type="nucleotide sequence ID" value="NZ_CADFFX010000012.1"/>
</dbReference>
<dbReference type="AlphaFoldDB" id="A0A069PE14"/>
<evidence type="ECO:0000256" key="4">
    <source>
        <dbReference type="SAM" id="MobiDB-lite"/>
    </source>
</evidence>
<reference evidence="6 7" key="1">
    <citation type="submission" date="2014-03" db="EMBL/GenBank/DDBJ databases">
        <title>Draft Genome Sequences of Four Burkholderia Strains.</title>
        <authorList>
            <person name="Liu X.Y."/>
            <person name="Li C.X."/>
            <person name="Xu J.H."/>
        </authorList>
    </citation>
    <scope>NUCLEOTIDE SEQUENCE [LARGE SCALE GENOMIC DNA]</scope>
    <source>
        <strain evidence="6 7">DSM 50014</strain>
    </source>
</reference>
<dbReference type="Gene3D" id="3.90.1210.10">
    <property type="entry name" value="Antifreeze-like/N-acetylneuraminic acid synthase C-terminal domain"/>
    <property type="match status" value="1"/>
</dbReference>
<dbReference type="InterPro" id="IPR041231">
    <property type="entry name" value="FlgA_N"/>
</dbReference>
<dbReference type="STRING" id="60547.GCA_000751215_05211"/>
<evidence type="ECO:0000256" key="2">
    <source>
        <dbReference type="ARBA" id="ARBA00022729"/>
    </source>
</evidence>
<proteinExistence type="predicted"/>
<dbReference type="Pfam" id="PF17656">
    <property type="entry name" value="ChapFlgA_N"/>
    <property type="match status" value="1"/>
</dbReference>
<dbReference type="Pfam" id="PF13144">
    <property type="entry name" value="ChapFlgA"/>
    <property type="match status" value="1"/>
</dbReference>
<dbReference type="PANTHER" id="PTHR36307:SF1">
    <property type="entry name" value="FLAGELLA BASAL BODY P-RING FORMATION PROTEIN FLGA"/>
    <property type="match status" value="1"/>
</dbReference>
<keyword evidence="6" id="KW-0966">Cell projection</keyword>
<keyword evidence="2" id="KW-0732">Signal</keyword>
<dbReference type="CDD" id="cd11614">
    <property type="entry name" value="SAF_CpaB_FlgA_like"/>
    <property type="match status" value="1"/>
</dbReference>
<dbReference type="InterPro" id="IPR013974">
    <property type="entry name" value="SAF"/>
</dbReference>
<feature type="region of interest" description="Disordered" evidence="4">
    <location>
        <begin position="1"/>
        <end position="28"/>
    </location>
</feature>
<feature type="compositionally biased region" description="Low complexity" evidence="4">
    <location>
        <begin position="92"/>
        <end position="114"/>
    </location>
</feature>